<keyword evidence="3" id="KW-1185">Reference proteome</keyword>
<dbReference type="EMBL" id="JBAHYK010003408">
    <property type="protein sequence ID" value="KAL0563538.1"/>
    <property type="molecule type" value="Genomic_DNA"/>
</dbReference>
<organism evidence="2 3">
    <name type="scientific">Marasmius crinis-equi</name>
    <dbReference type="NCBI Taxonomy" id="585013"/>
    <lineage>
        <taxon>Eukaryota</taxon>
        <taxon>Fungi</taxon>
        <taxon>Dikarya</taxon>
        <taxon>Basidiomycota</taxon>
        <taxon>Agaricomycotina</taxon>
        <taxon>Agaricomycetes</taxon>
        <taxon>Agaricomycetidae</taxon>
        <taxon>Agaricales</taxon>
        <taxon>Marasmiineae</taxon>
        <taxon>Marasmiaceae</taxon>
        <taxon>Marasmius</taxon>
    </lineage>
</organism>
<reference evidence="2 3" key="1">
    <citation type="submission" date="2024-02" db="EMBL/GenBank/DDBJ databases">
        <title>A draft genome for the cacao thread blight pathogen Marasmius crinis-equi.</title>
        <authorList>
            <person name="Cohen S.P."/>
            <person name="Baruah I.K."/>
            <person name="Amoako-Attah I."/>
            <person name="Bukari Y."/>
            <person name="Meinhardt L.W."/>
            <person name="Bailey B.A."/>
        </authorList>
    </citation>
    <scope>NUCLEOTIDE SEQUENCE [LARGE SCALE GENOMIC DNA]</scope>
    <source>
        <strain evidence="2 3">GH-76</strain>
    </source>
</reference>
<proteinExistence type="predicted"/>
<protein>
    <submittedName>
        <fullName evidence="2">Uncharacterized protein</fullName>
    </submittedName>
</protein>
<evidence type="ECO:0000313" key="2">
    <source>
        <dbReference type="EMBL" id="KAL0563538.1"/>
    </source>
</evidence>
<sequence length="304" mass="34750">MAPPPVFKGLRLQWLQSNLPGYEEAIKSGQGAEFLCDLVKRFVRRFPPTRFAEDKDPLKDWMEKDELELPPKEDLVQPKKRPGQTLEDHLKEVDSFHQLAENEVTIIMQVKNFMRRRMANGVFSFEKGGEAWNLVMAKLAGIPLGKPDRQRTAFNVWAKQNEALIDALVERKRQELLEEKRRLSESMKDSAGQEKDSAGQDGNAENVSKDKKVEGGDNAEKPPHESGKKEKGSNEGDGEAKDDTLDKYSVSIRQSVVKSEFNKLTAEEQENWKKLAKEEHAQRKREYQELLEAGYSEDPARRQA</sequence>
<dbReference type="Proteomes" id="UP001465976">
    <property type="component" value="Unassembled WGS sequence"/>
</dbReference>
<evidence type="ECO:0000313" key="3">
    <source>
        <dbReference type="Proteomes" id="UP001465976"/>
    </source>
</evidence>
<feature type="compositionally biased region" description="Basic and acidic residues" evidence="1">
    <location>
        <begin position="207"/>
        <end position="246"/>
    </location>
</feature>
<evidence type="ECO:0000256" key="1">
    <source>
        <dbReference type="SAM" id="MobiDB-lite"/>
    </source>
</evidence>
<name>A0ABR3EL00_9AGAR</name>
<comment type="caution">
    <text evidence="2">The sequence shown here is derived from an EMBL/GenBank/DDBJ whole genome shotgun (WGS) entry which is preliminary data.</text>
</comment>
<feature type="compositionally biased region" description="Basic and acidic residues" evidence="1">
    <location>
        <begin position="181"/>
        <end position="198"/>
    </location>
</feature>
<feature type="region of interest" description="Disordered" evidence="1">
    <location>
        <begin position="181"/>
        <end position="249"/>
    </location>
</feature>
<gene>
    <name evidence="2" type="ORF">V5O48_018527</name>
</gene>
<accession>A0ABR3EL00</accession>